<dbReference type="Proteomes" id="UP001157440">
    <property type="component" value="Unassembled WGS sequence"/>
</dbReference>
<sequence length="145" mass="16115">MDVADPRLTVAYARVSSHDQKSDLDRQVARIAEWAAASGIRIDRYVREIGSGLNDRRKQLASLLSDPKVGTIVVEHRDRLAQFGVGQVEQVLVSADRSLIVIDPGEVEDDLVRDMIDLMTCMSARLYGKRSARNRALRAAEALRA</sequence>
<dbReference type="PROSITE" id="PS00397">
    <property type="entry name" value="RECOMBINASES_1"/>
    <property type="match status" value="1"/>
</dbReference>
<gene>
    <name evidence="7" type="ORF">GCM10007890_19710</name>
</gene>
<proteinExistence type="predicted"/>
<dbReference type="AlphaFoldDB" id="A0AA37WT54"/>
<evidence type="ECO:0000256" key="4">
    <source>
        <dbReference type="PIRSR" id="PIRSR606118-50"/>
    </source>
</evidence>
<dbReference type="NCBIfam" id="NF033518">
    <property type="entry name" value="transpos_IS607"/>
    <property type="match status" value="1"/>
</dbReference>
<dbReference type="EMBL" id="BSPL01000013">
    <property type="protein sequence ID" value="GLS69958.1"/>
    <property type="molecule type" value="Genomic_DNA"/>
</dbReference>
<evidence type="ECO:0000256" key="1">
    <source>
        <dbReference type="ARBA" id="ARBA00022908"/>
    </source>
</evidence>
<dbReference type="Gene3D" id="3.40.50.1390">
    <property type="entry name" value="Resolvase, N-terminal catalytic domain"/>
    <property type="match status" value="1"/>
</dbReference>
<evidence type="ECO:0000256" key="5">
    <source>
        <dbReference type="PROSITE-ProRule" id="PRU10137"/>
    </source>
</evidence>
<evidence type="ECO:0000256" key="3">
    <source>
        <dbReference type="ARBA" id="ARBA00023172"/>
    </source>
</evidence>
<dbReference type="InterPro" id="IPR006118">
    <property type="entry name" value="Recombinase_CS"/>
</dbReference>
<dbReference type="SUPFAM" id="SSF53041">
    <property type="entry name" value="Resolvase-like"/>
    <property type="match status" value="1"/>
</dbReference>
<keyword evidence="2" id="KW-0238">DNA-binding</keyword>
<comment type="caution">
    <text evidence="7">The sequence shown here is derived from an EMBL/GenBank/DDBJ whole genome shotgun (WGS) entry which is preliminary data.</text>
</comment>
<evidence type="ECO:0000256" key="2">
    <source>
        <dbReference type="ARBA" id="ARBA00023125"/>
    </source>
</evidence>
<keyword evidence="3" id="KW-0233">DNA recombination</keyword>
<evidence type="ECO:0000313" key="7">
    <source>
        <dbReference type="EMBL" id="GLS69958.1"/>
    </source>
</evidence>
<dbReference type="GO" id="GO:0000150">
    <property type="term" value="F:DNA strand exchange activity"/>
    <property type="evidence" value="ECO:0007669"/>
    <property type="project" value="InterPro"/>
</dbReference>
<dbReference type="InterPro" id="IPR051491">
    <property type="entry name" value="Recombinase/Transposase-rel"/>
</dbReference>
<feature type="domain" description="Resolvase/invertase-type recombinase catalytic" evidence="6">
    <location>
        <begin position="8"/>
        <end position="145"/>
    </location>
</feature>
<keyword evidence="1" id="KW-0229">DNA integration</keyword>
<dbReference type="PROSITE" id="PS51736">
    <property type="entry name" value="RECOMBINASES_3"/>
    <property type="match status" value="1"/>
</dbReference>
<dbReference type="InterPro" id="IPR036162">
    <property type="entry name" value="Resolvase-like_N_sf"/>
</dbReference>
<evidence type="ECO:0000313" key="8">
    <source>
        <dbReference type="Proteomes" id="UP001157440"/>
    </source>
</evidence>
<evidence type="ECO:0000259" key="6">
    <source>
        <dbReference type="PROSITE" id="PS51736"/>
    </source>
</evidence>
<dbReference type="InterPro" id="IPR048046">
    <property type="entry name" value="Transpos_IS607"/>
</dbReference>
<dbReference type="PANTHER" id="PTHR36172:SF1">
    <property type="entry name" value="RESOLVASE-RELATED"/>
    <property type="match status" value="1"/>
</dbReference>
<protein>
    <recommendedName>
        <fullName evidence="6">Resolvase/invertase-type recombinase catalytic domain-containing protein</fullName>
    </recommendedName>
</protein>
<keyword evidence="8" id="KW-1185">Reference proteome</keyword>
<name>A0AA37WT54_9HYPH</name>
<dbReference type="SMART" id="SM00857">
    <property type="entry name" value="Resolvase"/>
    <property type="match status" value="1"/>
</dbReference>
<feature type="active site" description="O-(5'-phospho-DNA)-serine intermediate" evidence="4 5">
    <location>
        <position position="16"/>
    </location>
</feature>
<dbReference type="GO" id="GO:0003677">
    <property type="term" value="F:DNA binding"/>
    <property type="evidence" value="ECO:0007669"/>
    <property type="project" value="UniProtKB-KW"/>
</dbReference>
<dbReference type="Gene3D" id="1.10.287.2170">
    <property type="match status" value="1"/>
</dbReference>
<reference evidence="8" key="1">
    <citation type="journal article" date="2019" name="Int. J. Syst. Evol. Microbiol.">
        <title>The Global Catalogue of Microorganisms (GCM) 10K type strain sequencing project: providing services to taxonomists for standard genome sequencing and annotation.</title>
        <authorList>
            <consortium name="The Broad Institute Genomics Platform"/>
            <consortium name="The Broad Institute Genome Sequencing Center for Infectious Disease"/>
            <person name="Wu L."/>
            <person name="Ma J."/>
        </authorList>
    </citation>
    <scope>NUCLEOTIDE SEQUENCE [LARGE SCALE GENOMIC DNA]</scope>
    <source>
        <strain evidence="8">NBRC 103632</strain>
    </source>
</reference>
<accession>A0AA37WT54</accession>
<organism evidence="7 8">
    <name type="scientific">Methylobacterium tardum</name>
    <dbReference type="NCBI Taxonomy" id="374432"/>
    <lineage>
        <taxon>Bacteria</taxon>
        <taxon>Pseudomonadati</taxon>
        <taxon>Pseudomonadota</taxon>
        <taxon>Alphaproteobacteria</taxon>
        <taxon>Hyphomicrobiales</taxon>
        <taxon>Methylobacteriaceae</taxon>
        <taxon>Methylobacterium</taxon>
    </lineage>
</organism>
<dbReference type="PANTHER" id="PTHR36172">
    <property type="match status" value="1"/>
</dbReference>
<dbReference type="FunFam" id="3.40.50.1390:FF:000002">
    <property type="entry name" value="ORF1 in transposon ISC1904"/>
    <property type="match status" value="1"/>
</dbReference>
<dbReference type="Pfam" id="PF00239">
    <property type="entry name" value="Resolvase"/>
    <property type="match status" value="1"/>
</dbReference>
<dbReference type="GO" id="GO:0015074">
    <property type="term" value="P:DNA integration"/>
    <property type="evidence" value="ECO:0007669"/>
    <property type="project" value="UniProtKB-KW"/>
</dbReference>
<dbReference type="InterPro" id="IPR006119">
    <property type="entry name" value="Resolv_N"/>
</dbReference>